<comment type="caution">
    <text evidence="1">The sequence shown here is derived from an EMBL/GenBank/DDBJ whole genome shotgun (WGS) entry which is preliminary data.</text>
</comment>
<dbReference type="AlphaFoldDB" id="A0A6B2R141"/>
<sequence>MDKSFHRFTELFEQLGLQSDPVSIKQFIAKHSPLSAAVSLENASFWTKAQSTFIREQLLLDADWAEIIDQLNKDLR</sequence>
<organism evidence="1">
    <name type="scientific">Sheuella amnicola</name>
    <dbReference type="NCBI Taxonomy" id="2707330"/>
    <lineage>
        <taxon>Bacteria</taxon>
        <taxon>Pseudomonadati</taxon>
        <taxon>Pseudomonadota</taxon>
        <taxon>Betaproteobacteria</taxon>
        <taxon>Burkholderiales</taxon>
        <taxon>Alcaligenaceae</taxon>
        <taxon>Sheuella</taxon>
    </lineage>
</organism>
<evidence type="ECO:0000313" key="1">
    <source>
        <dbReference type="EMBL" id="NDY84031.1"/>
    </source>
</evidence>
<dbReference type="Pfam" id="PF10982">
    <property type="entry name" value="DUF2789"/>
    <property type="match status" value="1"/>
</dbReference>
<dbReference type="RefSeq" id="WP_163655838.1">
    <property type="nucleotide sequence ID" value="NZ_JAAGRN010000009.1"/>
</dbReference>
<protein>
    <submittedName>
        <fullName evidence="1">DUF2789 domain-containing protein</fullName>
    </submittedName>
</protein>
<dbReference type="EMBL" id="JAAGRN010000009">
    <property type="protein sequence ID" value="NDY84031.1"/>
    <property type="molecule type" value="Genomic_DNA"/>
</dbReference>
<accession>A0A6B2R141</accession>
<proteinExistence type="predicted"/>
<reference evidence="1" key="1">
    <citation type="submission" date="2020-02" db="EMBL/GenBank/DDBJ databases">
        <authorList>
            <person name="Chen W.-M."/>
        </authorList>
    </citation>
    <scope>NUCLEOTIDE SEQUENCE</scope>
    <source>
        <strain evidence="1">NBD-18</strain>
    </source>
</reference>
<gene>
    <name evidence="1" type="ORF">G3I67_12400</name>
</gene>
<dbReference type="InterPro" id="IPR021250">
    <property type="entry name" value="DUF2789"/>
</dbReference>
<dbReference type="InterPro" id="IPR038086">
    <property type="entry name" value="DUF2789_sf"/>
</dbReference>
<dbReference type="Gene3D" id="1.10.10.1130">
    <property type="entry name" value="Uncharacterised protein PF10982, DUF2789"/>
    <property type="match status" value="1"/>
</dbReference>
<name>A0A6B2R141_9BURK</name>